<proteinExistence type="inferred from homology"/>
<dbReference type="Pfam" id="PF00482">
    <property type="entry name" value="T2SSF"/>
    <property type="match status" value="2"/>
</dbReference>
<name>A0A1N7DS72_9GAMM</name>
<evidence type="ECO:0000256" key="4">
    <source>
        <dbReference type="ARBA" id="ARBA00022519"/>
    </source>
</evidence>
<feature type="domain" description="Type II secretion system protein GspF" evidence="10">
    <location>
        <begin position="292"/>
        <end position="414"/>
    </location>
</feature>
<feature type="transmembrane region" description="Helical" evidence="9">
    <location>
        <begin position="190"/>
        <end position="210"/>
    </location>
</feature>
<evidence type="ECO:0000256" key="7">
    <source>
        <dbReference type="ARBA" id="ARBA00023136"/>
    </source>
</evidence>
<comment type="similarity">
    <text evidence="2">Belongs to the GSP F family.</text>
</comment>
<dbReference type="AlphaFoldDB" id="A0A1N7DS72"/>
<dbReference type="Proteomes" id="UP000187495">
    <property type="component" value="Unassembled WGS sequence"/>
</dbReference>
<dbReference type="PANTHER" id="PTHR30012:SF7">
    <property type="entry name" value="PROTEIN TRANSPORT PROTEIN HOFC HOMOLOG"/>
    <property type="match status" value="1"/>
</dbReference>
<evidence type="ECO:0000259" key="10">
    <source>
        <dbReference type="Pfam" id="PF00482"/>
    </source>
</evidence>
<evidence type="ECO:0000313" key="12">
    <source>
        <dbReference type="Proteomes" id="UP000187495"/>
    </source>
</evidence>
<dbReference type="InterPro" id="IPR003004">
    <property type="entry name" value="GspF/PilC"/>
</dbReference>
<evidence type="ECO:0000313" key="11">
    <source>
        <dbReference type="EMBL" id="SIR78694.1"/>
    </source>
</evidence>
<keyword evidence="4" id="KW-0997">Cell inner membrane</keyword>
<dbReference type="GO" id="GO:0005886">
    <property type="term" value="C:plasma membrane"/>
    <property type="evidence" value="ECO:0007669"/>
    <property type="project" value="UniProtKB-SubCell"/>
</dbReference>
<feature type="transmembrane region" description="Helical" evidence="9">
    <location>
        <begin position="395"/>
        <end position="415"/>
    </location>
</feature>
<evidence type="ECO:0000256" key="8">
    <source>
        <dbReference type="SAM" id="MobiDB-lite"/>
    </source>
</evidence>
<dbReference type="EMBL" id="FTNU01000002">
    <property type="protein sequence ID" value="SIR78694.1"/>
    <property type="molecule type" value="Genomic_DNA"/>
</dbReference>
<evidence type="ECO:0000256" key="1">
    <source>
        <dbReference type="ARBA" id="ARBA00004429"/>
    </source>
</evidence>
<feature type="domain" description="Type II secretion system protein GspF" evidence="10">
    <location>
        <begin position="90"/>
        <end position="211"/>
    </location>
</feature>
<feature type="compositionally biased region" description="Low complexity" evidence="8">
    <location>
        <begin position="10"/>
        <end position="21"/>
    </location>
</feature>
<dbReference type="GO" id="GO:0015628">
    <property type="term" value="P:protein secretion by the type II secretion system"/>
    <property type="evidence" value="ECO:0007669"/>
    <property type="project" value="TreeGrafter"/>
</dbReference>
<evidence type="ECO:0000256" key="2">
    <source>
        <dbReference type="ARBA" id="ARBA00005745"/>
    </source>
</evidence>
<keyword evidence="6 9" id="KW-1133">Transmembrane helix</keyword>
<evidence type="ECO:0000256" key="6">
    <source>
        <dbReference type="ARBA" id="ARBA00022989"/>
    </source>
</evidence>
<dbReference type="InterPro" id="IPR018076">
    <property type="entry name" value="T2SS_GspF_dom"/>
</dbReference>
<keyword evidence="12" id="KW-1185">Reference proteome</keyword>
<sequence length="422" mass="45826">MKNSHKMFINQQDKNNQPNKNYPVENSQSTFVYTAITPQGNKIHGKIRAKNSLLAHSQLKKQGLGNIRLHAQSTPHYRRAIATKHILITLNTLATLLDAGIVLSTALAISAETCTDARLAAKLTQIKTDIEAGDSFAKAIAQHPEFGKLTLALIDAGEQSGSLDIMLHRAANYAQKQHQLRTQLLQATRYPLAIIITALLVGGILLLKVVPNFAANFAATGDTLPTLTLMVLGLSQWLGRYFWWLIGTGAAMMALGYWLYQHKPSFRQRIAALSLRLPIIGKLIIAANNAKFTQTLATTLSSGVPLTQSIMLAGKSCDNPLFVQAAEQIAKSVQAGTPLSTAMTTGKLFSPIGIQMIKVGEESGRLEIMLDTVAEFYLKQISTTTQAIISMIEPAIIIVMGVVIGILVLAMYLPIFSMNIGI</sequence>
<dbReference type="PRINTS" id="PR00812">
    <property type="entry name" value="BCTERIALGSPF"/>
</dbReference>
<comment type="subcellular location">
    <subcellularLocation>
        <location evidence="1">Cell inner membrane</location>
        <topology evidence="1">Multi-pass membrane protein</topology>
    </subcellularLocation>
</comment>
<dbReference type="PANTHER" id="PTHR30012">
    <property type="entry name" value="GENERAL SECRETION PATHWAY PROTEIN"/>
    <property type="match status" value="1"/>
</dbReference>
<organism evidence="11 12">
    <name type="scientific">Moraxella cuniculi DSM 21768</name>
    <dbReference type="NCBI Taxonomy" id="1122245"/>
    <lineage>
        <taxon>Bacteria</taxon>
        <taxon>Pseudomonadati</taxon>
        <taxon>Pseudomonadota</taxon>
        <taxon>Gammaproteobacteria</taxon>
        <taxon>Moraxellales</taxon>
        <taxon>Moraxellaceae</taxon>
        <taxon>Moraxella</taxon>
    </lineage>
</organism>
<dbReference type="Gene3D" id="1.20.81.30">
    <property type="entry name" value="Type II secretion system (T2SS), domain F"/>
    <property type="match status" value="2"/>
</dbReference>
<accession>A0A1N7DS72</accession>
<evidence type="ECO:0000256" key="3">
    <source>
        <dbReference type="ARBA" id="ARBA00022475"/>
    </source>
</evidence>
<gene>
    <name evidence="11" type="ORF">SAMN02745664_10274</name>
</gene>
<evidence type="ECO:0000256" key="5">
    <source>
        <dbReference type="ARBA" id="ARBA00022692"/>
    </source>
</evidence>
<dbReference type="InterPro" id="IPR042094">
    <property type="entry name" value="T2SS_GspF_sf"/>
</dbReference>
<feature type="region of interest" description="Disordered" evidence="8">
    <location>
        <begin position="1"/>
        <end position="24"/>
    </location>
</feature>
<feature type="transmembrane region" description="Helical" evidence="9">
    <location>
        <begin position="241"/>
        <end position="260"/>
    </location>
</feature>
<keyword evidence="5 9" id="KW-0812">Transmembrane</keyword>
<keyword evidence="7 9" id="KW-0472">Membrane</keyword>
<keyword evidence="3" id="KW-1003">Cell membrane</keyword>
<protein>
    <submittedName>
        <fullName evidence="11">Type IV pilus assembly protein PilC</fullName>
    </submittedName>
</protein>
<reference evidence="12" key="1">
    <citation type="submission" date="2017-01" db="EMBL/GenBank/DDBJ databases">
        <authorList>
            <person name="Varghese N."/>
            <person name="Submissions S."/>
        </authorList>
    </citation>
    <scope>NUCLEOTIDE SEQUENCE [LARGE SCALE GENOMIC DNA]</scope>
    <source>
        <strain evidence="12">DSM 21768</strain>
    </source>
</reference>
<dbReference type="RefSeq" id="WP_143821486.1">
    <property type="nucleotide sequence ID" value="NZ_FTNU01000002.1"/>
</dbReference>
<dbReference type="FunFam" id="1.20.81.30:FF:000001">
    <property type="entry name" value="Type II secretion system protein F"/>
    <property type="match status" value="2"/>
</dbReference>
<dbReference type="STRING" id="34061.B0189_06115"/>
<evidence type="ECO:0000256" key="9">
    <source>
        <dbReference type="SAM" id="Phobius"/>
    </source>
</evidence>